<evidence type="ECO:0000256" key="3">
    <source>
        <dbReference type="ARBA" id="ARBA00023125"/>
    </source>
</evidence>
<dbReference type="Proteomes" id="UP000569092">
    <property type="component" value="Unassembled WGS sequence"/>
</dbReference>
<proteinExistence type="inferred from homology"/>
<dbReference type="GO" id="GO:0003700">
    <property type="term" value="F:DNA-binding transcription factor activity"/>
    <property type="evidence" value="ECO:0007669"/>
    <property type="project" value="InterPro"/>
</dbReference>
<organism evidence="6 7">
    <name type="scientific">Tunturiibacter lichenicola</name>
    <dbReference type="NCBI Taxonomy" id="2051959"/>
    <lineage>
        <taxon>Bacteria</taxon>
        <taxon>Pseudomonadati</taxon>
        <taxon>Acidobacteriota</taxon>
        <taxon>Terriglobia</taxon>
        <taxon>Terriglobales</taxon>
        <taxon>Acidobacteriaceae</taxon>
        <taxon>Tunturiibacter</taxon>
    </lineage>
</organism>
<evidence type="ECO:0000259" key="5">
    <source>
        <dbReference type="PROSITE" id="PS50931"/>
    </source>
</evidence>
<accession>A0A7W8N310</accession>
<dbReference type="FunFam" id="1.10.10.10:FF:000001">
    <property type="entry name" value="LysR family transcriptional regulator"/>
    <property type="match status" value="1"/>
</dbReference>
<keyword evidence="4" id="KW-0804">Transcription</keyword>
<dbReference type="InterPro" id="IPR000847">
    <property type="entry name" value="LysR_HTH_N"/>
</dbReference>
<dbReference type="InterPro" id="IPR036388">
    <property type="entry name" value="WH-like_DNA-bd_sf"/>
</dbReference>
<comment type="caution">
    <text evidence="6">The sequence shown here is derived from an EMBL/GenBank/DDBJ whole genome shotgun (WGS) entry which is preliminary data.</text>
</comment>
<dbReference type="SUPFAM" id="SSF53850">
    <property type="entry name" value="Periplasmic binding protein-like II"/>
    <property type="match status" value="1"/>
</dbReference>
<dbReference type="InterPro" id="IPR036390">
    <property type="entry name" value="WH_DNA-bd_sf"/>
</dbReference>
<dbReference type="EMBL" id="JACHDZ010000001">
    <property type="protein sequence ID" value="MBB5342978.1"/>
    <property type="molecule type" value="Genomic_DNA"/>
</dbReference>
<evidence type="ECO:0000313" key="6">
    <source>
        <dbReference type="EMBL" id="MBB5342978.1"/>
    </source>
</evidence>
<sequence>MEIHQLRYFRAVAECRSFTRAAKREHVSQPSMSHQVMKLEEELGAKLFNRKGVEISLTNFGEAFLPKAIAILHQLQEAEREIRELVEVESGRVTLGLSPTLSPYFLPRLLASFLKQHPLIELQLKEECVTTLLDWLRAETVDLAIMPLPIAAEGMSATELMEERLFAIVNKDHPLQESDHVTLNQLSDTSLLLLTDIHCSDGDALPALVPGTMQPRVIFESGCFLTILNMVKAGLGISIMPEMPINEDAGCKFIPLEGESASRTIALVELQGRYQTRAHRLLAGFLHSHLPENAT</sequence>
<dbReference type="PANTHER" id="PTHR30346:SF28">
    <property type="entry name" value="HTH-TYPE TRANSCRIPTIONAL REGULATOR CYNR"/>
    <property type="match status" value="1"/>
</dbReference>
<protein>
    <submittedName>
        <fullName evidence="6">LysR family hydrogen peroxide-inducible transcriptional activator</fullName>
    </submittedName>
</protein>
<evidence type="ECO:0000256" key="4">
    <source>
        <dbReference type="ARBA" id="ARBA00023163"/>
    </source>
</evidence>
<dbReference type="AlphaFoldDB" id="A0A7W8N310"/>
<dbReference type="PANTHER" id="PTHR30346">
    <property type="entry name" value="TRANSCRIPTIONAL DUAL REGULATOR HCAR-RELATED"/>
    <property type="match status" value="1"/>
</dbReference>
<dbReference type="GO" id="GO:0003677">
    <property type="term" value="F:DNA binding"/>
    <property type="evidence" value="ECO:0007669"/>
    <property type="project" value="UniProtKB-KW"/>
</dbReference>
<reference evidence="6 7" key="1">
    <citation type="submission" date="2020-08" db="EMBL/GenBank/DDBJ databases">
        <title>Genomic Encyclopedia of Type Strains, Phase IV (KMG-V): Genome sequencing to study the core and pangenomes of soil and plant-associated prokaryotes.</title>
        <authorList>
            <person name="Whitman W."/>
        </authorList>
    </citation>
    <scope>NUCLEOTIDE SEQUENCE [LARGE SCALE GENOMIC DNA]</scope>
    <source>
        <strain evidence="6 7">M8US30</strain>
    </source>
</reference>
<comment type="similarity">
    <text evidence="1">Belongs to the LysR transcriptional regulatory family.</text>
</comment>
<dbReference type="GO" id="GO:0032993">
    <property type="term" value="C:protein-DNA complex"/>
    <property type="evidence" value="ECO:0007669"/>
    <property type="project" value="TreeGrafter"/>
</dbReference>
<dbReference type="Gene3D" id="3.40.190.10">
    <property type="entry name" value="Periplasmic binding protein-like II"/>
    <property type="match status" value="2"/>
</dbReference>
<feature type="domain" description="HTH lysR-type" evidence="5">
    <location>
        <begin position="1"/>
        <end position="58"/>
    </location>
</feature>
<dbReference type="InterPro" id="IPR005119">
    <property type="entry name" value="LysR_subst-bd"/>
</dbReference>
<dbReference type="PRINTS" id="PR00039">
    <property type="entry name" value="HTHLYSR"/>
</dbReference>
<evidence type="ECO:0000256" key="2">
    <source>
        <dbReference type="ARBA" id="ARBA00023015"/>
    </source>
</evidence>
<dbReference type="SUPFAM" id="SSF46785">
    <property type="entry name" value="Winged helix' DNA-binding domain"/>
    <property type="match status" value="1"/>
</dbReference>
<gene>
    <name evidence="6" type="ORF">HDF10_000928</name>
</gene>
<keyword evidence="2" id="KW-0805">Transcription regulation</keyword>
<evidence type="ECO:0000256" key="1">
    <source>
        <dbReference type="ARBA" id="ARBA00009437"/>
    </source>
</evidence>
<dbReference type="Gene3D" id="1.10.10.10">
    <property type="entry name" value="Winged helix-like DNA-binding domain superfamily/Winged helix DNA-binding domain"/>
    <property type="match status" value="1"/>
</dbReference>
<dbReference type="CDD" id="cd05466">
    <property type="entry name" value="PBP2_LTTR_substrate"/>
    <property type="match status" value="1"/>
</dbReference>
<evidence type="ECO:0000313" key="7">
    <source>
        <dbReference type="Proteomes" id="UP000569092"/>
    </source>
</evidence>
<name>A0A7W8N310_9BACT</name>
<dbReference type="PROSITE" id="PS50931">
    <property type="entry name" value="HTH_LYSR"/>
    <property type="match status" value="1"/>
</dbReference>
<dbReference type="Pfam" id="PF00126">
    <property type="entry name" value="HTH_1"/>
    <property type="match status" value="1"/>
</dbReference>
<dbReference type="Pfam" id="PF03466">
    <property type="entry name" value="LysR_substrate"/>
    <property type="match status" value="1"/>
</dbReference>
<keyword evidence="3" id="KW-0238">DNA-binding</keyword>